<dbReference type="Gene3D" id="1.10.510.10">
    <property type="entry name" value="Transferase(Phosphotransferase) domain 1"/>
    <property type="match status" value="1"/>
</dbReference>
<comment type="caution">
    <text evidence="2">The sequence shown here is derived from an EMBL/GenBank/DDBJ whole genome shotgun (WGS) entry which is preliminary data.</text>
</comment>
<dbReference type="PANTHER" id="PTHR38248:SF2">
    <property type="entry name" value="FUNK1 11"/>
    <property type="match status" value="1"/>
</dbReference>
<protein>
    <recommendedName>
        <fullName evidence="1">Fungal-type protein kinase domain-containing protein</fullName>
    </recommendedName>
</protein>
<gene>
    <name evidence="2" type="ORF">AAE3_LOCUS7328</name>
</gene>
<dbReference type="AlphaFoldDB" id="A0A8S0W076"/>
<name>A0A8S0W076_CYCAE</name>
<dbReference type="GO" id="GO:0004672">
    <property type="term" value="F:protein kinase activity"/>
    <property type="evidence" value="ECO:0007669"/>
    <property type="project" value="InterPro"/>
</dbReference>
<dbReference type="EMBL" id="CACVBS010000046">
    <property type="protein sequence ID" value="CAA7264865.1"/>
    <property type="molecule type" value="Genomic_DNA"/>
</dbReference>
<evidence type="ECO:0000313" key="3">
    <source>
        <dbReference type="Proteomes" id="UP000467700"/>
    </source>
</evidence>
<accession>A0A8S0W076</accession>
<dbReference type="OrthoDB" id="5569250at2759"/>
<feature type="domain" description="Fungal-type protein kinase" evidence="1">
    <location>
        <begin position="2"/>
        <end position="111"/>
    </location>
</feature>
<dbReference type="InterPro" id="IPR040976">
    <property type="entry name" value="Pkinase_fungal"/>
</dbReference>
<dbReference type="InterPro" id="IPR008266">
    <property type="entry name" value="Tyr_kinase_AS"/>
</dbReference>
<dbReference type="PROSITE" id="PS00109">
    <property type="entry name" value="PROTEIN_KINASE_TYR"/>
    <property type="match status" value="1"/>
</dbReference>
<dbReference type="SUPFAM" id="SSF56112">
    <property type="entry name" value="Protein kinase-like (PK-like)"/>
    <property type="match status" value="1"/>
</dbReference>
<reference evidence="2 3" key="1">
    <citation type="submission" date="2020-01" db="EMBL/GenBank/DDBJ databases">
        <authorList>
            <person name="Gupta K D."/>
        </authorList>
    </citation>
    <scope>NUCLEOTIDE SEQUENCE [LARGE SCALE GENOMIC DNA]</scope>
</reference>
<dbReference type="InterPro" id="IPR011009">
    <property type="entry name" value="Kinase-like_dom_sf"/>
</dbReference>
<dbReference type="Pfam" id="PF17667">
    <property type="entry name" value="Pkinase_fungal"/>
    <property type="match status" value="1"/>
</dbReference>
<proteinExistence type="predicted"/>
<keyword evidence="3" id="KW-1185">Reference proteome</keyword>
<sequence length="225" mass="25134">MEILTALRDAICDHQTWLHRGFLHQDVCVDNILIDKNHDKGKPGRLGILIGLDTAICLAQMDAPRPRDSRTGTRAYQSANVLNSYTEPSECRPHSHLDDLESFFYTLCWICFSYSGVGKKIPGTPRTLLYWDDKNPRLAYAAKKLFFADPVPVDKYFFLPHTLKLQTSPPSLAEVLLTADEDYRKVLKMVDDAIKEISGVVEVPTTLSTTPTKSAPSPVAEEGPS</sequence>
<organism evidence="2 3">
    <name type="scientific">Cyclocybe aegerita</name>
    <name type="common">Black poplar mushroom</name>
    <name type="synonym">Agrocybe aegerita</name>
    <dbReference type="NCBI Taxonomy" id="1973307"/>
    <lineage>
        <taxon>Eukaryota</taxon>
        <taxon>Fungi</taxon>
        <taxon>Dikarya</taxon>
        <taxon>Basidiomycota</taxon>
        <taxon>Agaricomycotina</taxon>
        <taxon>Agaricomycetes</taxon>
        <taxon>Agaricomycetidae</taxon>
        <taxon>Agaricales</taxon>
        <taxon>Agaricineae</taxon>
        <taxon>Bolbitiaceae</taxon>
        <taxon>Cyclocybe</taxon>
    </lineage>
</organism>
<dbReference type="Proteomes" id="UP000467700">
    <property type="component" value="Unassembled WGS sequence"/>
</dbReference>
<dbReference type="PANTHER" id="PTHR38248">
    <property type="entry name" value="FUNK1 6"/>
    <property type="match status" value="1"/>
</dbReference>
<evidence type="ECO:0000313" key="2">
    <source>
        <dbReference type="EMBL" id="CAA7264865.1"/>
    </source>
</evidence>
<evidence type="ECO:0000259" key="1">
    <source>
        <dbReference type="Pfam" id="PF17667"/>
    </source>
</evidence>